<name>A0A2P2C1T2_9ZZZZ</name>
<evidence type="ECO:0000256" key="3">
    <source>
        <dbReference type="ARBA" id="ARBA00012078"/>
    </source>
</evidence>
<keyword evidence="10" id="KW-0067">ATP-binding</keyword>
<dbReference type="InterPro" id="IPR020568">
    <property type="entry name" value="Ribosomal_Su5_D2-typ_SF"/>
</dbReference>
<keyword evidence="5" id="KW-0028">Amino-acid biosynthesis</keyword>
<evidence type="ECO:0000256" key="7">
    <source>
        <dbReference type="ARBA" id="ARBA00022697"/>
    </source>
</evidence>
<evidence type="ECO:0000256" key="8">
    <source>
        <dbReference type="ARBA" id="ARBA00022741"/>
    </source>
</evidence>
<keyword evidence="8" id="KW-0547">Nucleotide-binding</keyword>
<keyword evidence="6 13" id="KW-0808">Transferase</keyword>
<evidence type="ECO:0000259" key="12">
    <source>
        <dbReference type="Pfam" id="PF08544"/>
    </source>
</evidence>
<dbReference type="InterPro" id="IPR006203">
    <property type="entry name" value="GHMP_knse_ATP-bd_CS"/>
</dbReference>
<dbReference type="PROSITE" id="PS00627">
    <property type="entry name" value="GHMP_KINASES_ATP"/>
    <property type="match status" value="1"/>
</dbReference>
<evidence type="ECO:0000313" key="13">
    <source>
        <dbReference type="EMBL" id="CUR55954.1"/>
    </source>
</evidence>
<comment type="pathway">
    <text evidence="1">Amino-acid biosynthesis; L-threonine biosynthesis; L-threonine from L-aspartate: step 4/5.</text>
</comment>
<dbReference type="Gene3D" id="3.30.70.890">
    <property type="entry name" value="GHMP kinase, C-terminal domain"/>
    <property type="match status" value="1"/>
</dbReference>
<keyword evidence="7" id="KW-0791">Threonine biosynthesis</keyword>
<dbReference type="InterPro" id="IPR013750">
    <property type="entry name" value="GHMP_kinase_C_dom"/>
</dbReference>
<gene>
    <name evidence="13" type="primary">thrB</name>
    <name evidence="13" type="ORF">NOCA2310086</name>
</gene>
<dbReference type="PRINTS" id="PR00958">
    <property type="entry name" value="HOMSERKINASE"/>
</dbReference>
<dbReference type="InterPro" id="IPR036554">
    <property type="entry name" value="GHMP_kinase_C_sf"/>
</dbReference>
<sequence>MEFVQDEVGVTVPATSANLGPGFDALGLALSLRDVLQTRVIGSGLEIVVAGKGADAVPRDESHLVVRSMRAAFDRLGGQPTGLRLSCCNLIPHGRGLGSSSAAIVAGVSLARALVRDGEQVLDDDALFQLAAEIEGHPDNVAPALYGGLVISGVDDGVFFAARSRVDPRISVIAFVPPTPVETTVARGLLPEVVPHAVAAANSGRAALLVAALAGQPQLLLTATRDYLHQDYREPAMPASLAFVRALRADGIPAVVSGAGPTVLAFVDQGPDPAATSEEVLARLEALAERCPQGWVARPLAVEPDGVKPA</sequence>
<evidence type="ECO:0000259" key="11">
    <source>
        <dbReference type="Pfam" id="PF00288"/>
    </source>
</evidence>
<dbReference type="SUPFAM" id="SSF55060">
    <property type="entry name" value="GHMP Kinase, C-terminal domain"/>
    <property type="match status" value="1"/>
</dbReference>
<reference evidence="13" key="1">
    <citation type="submission" date="2015-08" db="EMBL/GenBank/DDBJ databases">
        <authorList>
            <person name="Babu N.S."/>
            <person name="Beckwith C.J."/>
            <person name="Beseler K.G."/>
            <person name="Brison A."/>
            <person name="Carone J.V."/>
            <person name="Caskin T.P."/>
            <person name="Diamond M."/>
            <person name="Durham M.E."/>
            <person name="Foxe J.M."/>
            <person name="Go M."/>
            <person name="Henderson B.A."/>
            <person name="Jones I.B."/>
            <person name="McGettigan J.A."/>
            <person name="Micheletti S.J."/>
            <person name="Nasrallah M.E."/>
            <person name="Ortiz D."/>
            <person name="Piller C.R."/>
            <person name="Privatt S.R."/>
            <person name="Schneider S.L."/>
            <person name="Sharp S."/>
            <person name="Smith T.C."/>
            <person name="Stanton J.D."/>
            <person name="Ullery H.E."/>
            <person name="Wilson R.J."/>
            <person name="Serrano M.G."/>
            <person name="Buck G."/>
            <person name="Lee V."/>
            <person name="Wang Y."/>
            <person name="Carvalho R."/>
            <person name="Voegtly L."/>
            <person name="Shi R."/>
            <person name="Duckworth R."/>
            <person name="Johnson A."/>
            <person name="Loviza R."/>
            <person name="Walstead R."/>
            <person name="Shah Z."/>
            <person name="Kiflezghi M."/>
            <person name="Wade K."/>
            <person name="Ball S.L."/>
            <person name="Bradley K.W."/>
            <person name="Asai D.J."/>
            <person name="Bowman C.A."/>
            <person name="Russell D.A."/>
            <person name="Pope W.H."/>
            <person name="Jacobs-Sera D."/>
            <person name="Hendrix R.W."/>
            <person name="Hatfull G.F."/>
        </authorList>
    </citation>
    <scope>NUCLEOTIDE SEQUENCE</scope>
</reference>
<evidence type="ECO:0000256" key="2">
    <source>
        <dbReference type="ARBA" id="ARBA00007370"/>
    </source>
</evidence>
<evidence type="ECO:0000256" key="1">
    <source>
        <dbReference type="ARBA" id="ARBA00005015"/>
    </source>
</evidence>
<dbReference type="HAMAP" id="MF_00384">
    <property type="entry name" value="Homoser_kinase"/>
    <property type="match status" value="1"/>
</dbReference>
<dbReference type="InterPro" id="IPR014721">
    <property type="entry name" value="Ribsml_uS5_D2-typ_fold_subgr"/>
</dbReference>
<evidence type="ECO:0000256" key="10">
    <source>
        <dbReference type="ARBA" id="ARBA00022840"/>
    </source>
</evidence>
<dbReference type="Pfam" id="PF00288">
    <property type="entry name" value="GHMP_kinases_N"/>
    <property type="match status" value="1"/>
</dbReference>
<evidence type="ECO:0000256" key="6">
    <source>
        <dbReference type="ARBA" id="ARBA00022679"/>
    </source>
</evidence>
<comment type="similarity">
    <text evidence="2">Belongs to the GHMP kinase family. Homoserine kinase subfamily.</text>
</comment>
<dbReference type="InterPro" id="IPR006204">
    <property type="entry name" value="GHMP_kinase_N_dom"/>
</dbReference>
<evidence type="ECO:0000256" key="5">
    <source>
        <dbReference type="ARBA" id="ARBA00022605"/>
    </source>
</evidence>
<organism evidence="13">
    <name type="scientific">metagenome</name>
    <dbReference type="NCBI Taxonomy" id="256318"/>
    <lineage>
        <taxon>unclassified sequences</taxon>
        <taxon>metagenomes</taxon>
    </lineage>
</organism>
<evidence type="ECO:0000256" key="4">
    <source>
        <dbReference type="ARBA" id="ARBA00017858"/>
    </source>
</evidence>
<dbReference type="Gene3D" id="3.30.230.10">
    <property type="match status" value="1"/>
</dbReference>
<feature type="domain" description="GHMP kinase C-terminal" evidence="12">
    <location>
        <begin position="218"/>
        <end position="276"/>
    </location>
</feature>
<dbReference type="GO" id="GO:0009088">
    <property type="term" value="P:threonine biosynthetic process"/>
    <property type="evidence" value="ECO:0007669"/>
    <property type="project" value="UniProtKB-UniPathway"/>
</dbReference>
<dbReference type="UniPathway" id="UPA00050">
    <property type="reaction ID" value="UER00064"/>
</dbReference>
<dbReference type="AlphaFoldDB" id="A0A2P2C1T2"/>
<protein>
    <recommendedName>
        <fullName evidence="4">Homoserine kinase</fullName>
        <ecNumber evidence="3">2.7.1.39</ecNumber>
    </recommendedName>
</protein>
<dbReference type="GO" id="GO:0004413">
    <property type="term" value="F:homoserine kinase activity"/>
    <property type="evidence" value="ECO:0007669"/>
    <property type="project" value="UniProtKB-EC"/>
</dbReference>
<dbReference type="SUPFAM" id="SSF54211">
    <property type="entry name" value="Ribosomal protein S5 domain 2-like"/>
    <property type="match status" value="1"/>
</dbReference>
<dbReference type="PANTHER" id="PTHR20861">
    <property type="entry name" value="HOMOSERINE/4-DIPHOSPHOCYTIDYL-2-C-METHYL-D-ERYTHRITOL KINASE"/>
    <property type="match status" value="1"/>
</dbReference>
<keyword evidence="9 13" id="KW-0418">Kinase</keyword>
<dbReference type="NCBIfam" id="TIGR00191">
    <property type="entry name" value="thrB"/>
    <property type="match status" value="1"/>
</dbReference>
<dbReference type="EMBL" id="CZKA01000025">
    <property type="protein sequence ID" value="CUR55954.1"/>
    <property type="molecule type" value="Genomic_DNA"/>
</dbReference>
<dbReference type="PIRSF" id="PIRSF000676">
    <property type="entry name" value="Homoser_kin"/>
    <property type="match status" value="1"/>
</dbReference>
<feature type="domain" description="GHMP kinase N-terminal" evidence="11">
    <location>
        <begin position="64"/>
        <end position="148"/>
    </location>
</feature>
<dbReference type="EC" id="2.7.1.39" evidence="3"/>
<dbReference type="Pfam" id="PF08544">
    <property type="entry name" value="GHMP_kinases_C"/>
    <property type="match status" value="1"/>
</dbReference>
<accession>A0A2P2C1T2</accession>
<evidence type="ECO:0000256" key="9">
    <source>
        <dbReference type="ARBA" id="ARBA00022777"/>
    </source>
</evidence>
<dbReference type="InterPro" id="IPR000870">
    <property type="entry name" value="Homoserine_kinase"/>
</dbReference>
<dbReference type="PANTHER" id="PTHR20861:SF1">
    <property type="entry name" value="HOMOSERINE KINASE"/>
    <property type="match status" value="1"/>
</dbReference>
<dbReference type="GO" id="GO:0005524">
    <property type="term" value="F:ATP binding"/>
    <property type="evidence" value="ECO:0007669"/>
    <property type="project" value="UniProtKB-KW"/>
</dbReference>
<proteinExistence type="inferred from homology"/>